<protein>
    <submittedName>
        <fullName evidence="1">Uncharacterized protein</fullName>
    </submittedName>
</protein>
<dbReference type="AlphaFoldDB" id="A0A067TDQ5"/>
<dbReference type="HOGENOM" id="CLU_1209898_0_0_1"/>
<evidence type="ECO:0000313" key="1">
    <source>
        <dbReference type="EMBL" id="KDR81301.1"/>
    </source>
</evidence>
<sequence length="229" mass="24906">MTLPTSIGYSHLAFHPSPEFPLTSVWPAMEPLAFTLLRYNKVLDILSGTASASINASNLELPFCQFAALETNSYPPFIRTILLLAVVGHIGSHIKVNVPGPSFLDFDFSTVVFALKFAASSLLTFTFGRASSLSSVLVIRTSRSTFFSRLLSFTAPFYLHLLAPPHHFQRPILPSHVSTTSLPSSSTTPSRNSSLKAFVSFETSTRSSLHAGLVLPSPSNPPVWFECSS</sequence>
<dbReference type="Proteomes" id="UP000027222">
    <property type="component" value="Unassembled WGS sequence"/>
</dbReference>
<name>A0A067TDQ5_GALM3</name>
<dbReference type="EMBL" id="KL142371">
    <property type="protein sequence ID" value="KDR81301.1"/>
    <property type="molecule type" value="Genomic_DNA"/>
</dbReference>
<reference evidence="2" key="1">
    <citation type="journal article" date="2014" name="Proc. Natl. Acad. Sci. U.S.A.">
        <title>Extensive sampling of basidiomycete genomes demonstrates inadequacy of the white-rot/brown-rot paradigm for wood decay fungi.</title>
        <authorList>
            <person name="Riley R."/>
            <person name="Salamov A.A."/>
            <person name="Brown D.W."/>
            <person name="Nagy L.G."/>
            <person name="Floudas D."/>
            <person name="Held B.W."/>
            <person name="Levasseur A."/>
            <person name="Lombard V."/>
            <person name="Morin E."/>
            <person name="Otillar R."/>
            <person name="Lindquist E.A."/>
            <person name="Sun H."/>
            <person name="LaButti K.M."/>
            <person name="Schmutz J."/>
            <person name="Jabbour D."/>
            <person name="Luo H."/>
            <person name="Baker S.E."/>
            <person name="Pisabarro A.G."/>
            <person name="Walton J.D."/>
            <person name="Blanchette R.A."/>
            <person name="Henrissat B."/>
            <person name="Martin F."/>
            <person name="Cullen D."/>
            <person name="Hibbett D.S."/>
            <person name="Grigoriev I.V."/>
        </authorList>
    </citation>
    <scope>NUCLEOTIDE SEQUENCE [LARGE SCALE GENOMIC DNA]</scope>
    <source>
        <strain evidence="2">CBS 339.88</strain>
    </source>
</reference>
<evidence type="ECO:0000313" key="2">
    <source>
        <dbReference type="Proteomes" id="UP000027222"/>
    </source>
</evidence>
<gene>
    <name evidence="1" type="ORF">GALMADRAFT_136316</name>
</gene>
<proteinExistence type="predicted"/>
<keyword evidence="2" id="KW-1185">Reference proteome</keyword>
<organism evidence="1 2">
    <name type="scientific">Galerina marginata (strain CBS 339.88)</name>
    <dbReference type="NCBI Taxonomy" id="685588"/>
    <lineage>
        <taxon>Eukaryota</taxon>
        <taxon>Fungi</taxon>
        <taxon>Dikarya</taxon>
        <taxon>Basidiomycota</taxon>
        <taxon>Agaricomycotina</taxon>
        <taxon>Agaricomycetes</taxon>
        <taxon>Agaricomycetidae</taxon>
        <taxon>Agaricales</taxon>
        <taxon>Agaricineae</taxon>
        <taxon>Strophariaceae</taxon>
        <taxon>Galerina</taxon>
    </lineage>
</organism>
<accession>A0A067TDQ5</accession>